<feature type="domain" description="GGDEF" evidence="4">
    <location>
        <begin position="547"/>
        <end position="684"/>
    </location>
</feature>
<evidence type="ECO:0000259" key="2">
    <source>
        <dbReference type="PROSITE" id="PS50883"/>
    </source>
</evidence>
<feature type="transmembrane region" description="Helical" evidence="1">
    <location>
        <begin position="276"/>
        <end position="297"/>
    </location>
</feature>
<proteinExistence type="predicted"/>
<dbReference type="Gene3D" id="3.30.70.270">
    <property type="match status" value="1"/>
</dbReference>
<reference evidence="5 6" key="1">
    <citation type="submission" date="2020-09" db="EMBL/GenBank/DDBJ databases">
        <title>Methylomonas albis sp. nov. and Methylomonas fluvii sp. nov.: Two cold-adapted methanotrophs from the River Elbe and an amended description of Methylovulum psychrotolerans strain Eb1.</title>
        <authorList>
            <person name="Bussmann I.K."/>
            <person name="Klings K.-W."/>
            <person name="Warnstedt J."/>
            <person name="Hoppert M."/>
            <person name="Saborowski A."/>
            <person name="Horn F."/>
            <person name="Liebner S."/>
        </authorList>
    </citation>
    <scope>NUCLEOTIDE SEQUENCE [LARGE SCALE GENOMIC DNA]</scope>
    <source>
        <strain evidence="5 6">EbB</strain>
    </source>
</reference>
<dbReference type="RefSeq" id="WP_192393193.1">
    <property type="nucleotide sequence ID" value="NZ_CAJHIU010000001.1"/>
</dbReference>
<dbReference type="InterPro" id="IPR052155">
    <property type="entry name" value="Biofilm_reg_signaling"/>
</dbReference>
<dbReference type="PANTHER" id="PTHR44757:SF2">
    <property type="entry name" value="BIOFILM ARCHITECTURE MAINTENANCE PROTEIN MBAA"/>
    <property type="match status" value="1"/>
</dbReference>
<dbReference type="CDD" id="cd01949">
    <property type="entry name" value="GGDEF"/>
    <property type="match status" value="1"/>
</dbReference>
<dbReference type="InterPro" id="IPR029787">
    <property type="entry name" value="Nucleotide_cyclase"/>
</dbReference>
<dbReference type="Gene3D" id="6.10.340.10">
    <property type="match status" value="1"/>
</dbReference>
<dbReference type="PANTHER" id="PTHR44757">
    <property type="entry name" value="DIGUANYLATE CYCLASE DGCP"/>
    <property type="match status" value="1"/>
</dbReference>
<dbReference type="SUPFAM" id="SSF141868">
    <property type="entry name" value="EAL domain-like"/>
    <property type="match status" value="1"/>
</dbReference>
<dbReference type="SMART" id="SM00052">
    <property type="entry name" value="EAL"/>
    <property type="match status" value="1"/>
</dbReference>
<dbReference type="SMART" id="SM00267">
    <property type="entry name" value="GGDEF"/>
    <property type="match status" value="1"/>
</dbReference>
<keyword evidence="6" id="KW-1185">Reference proteome</keyword>
<evidence type="ECO:0000313" key="6">
    <source>
        <dbReference type="Proteomes" id="UP000641152"/>
    </source>
</evidence>
<organism evidence="5 6">
    <name type="scientific">Methylomonas fluvii</name>
    <dbReference type="NCBI Taxonomy" id="1854564"/>
    <lineage>
        <taxon>Bacteria</taxon>
        <taxon>Pseudomonadati</taxon>
        <taxon>Pseudomonadota</taxon>
        <taxon>Gammaproteobacteria</taxon>
        <taxon>Methylococcales</taxon>
        <taxon>Methylococcaceae</taxon>
        <taxon>Methylomonas</taxon>
    </lineage>
</organism>
<dbReference type="Proteomes" id="UP000641152">
    <property type="component" value="Unassembled WGS sequence"/>
</dbReference>
<dbReference type="SUPFAM" id="SSF158472">
    <property type="entry name" value="HAMP domain-like"/>
    <property type="match status" value="1"/>
</dbReference>
<dbReference type="InterPro" id="IPR035919">
    <property type="entry name" value="EAL_sf"/>
</dbReference>
<dbReference type="SMART" id="SM00304">
    <property type="entry name" value="HAMP"/>
    <property type="match status" value="1"/>
</dbReference>
<dbReference type="InterPro" id="IPR000160">
    <property type="entry name" value="GGDEF_dom"/>
</dbReference>
<dbReference type="CDD" id="cd06225">
    <property type="entry name" value="HAMP"/>
    <property type="match status" value="1"/>
</dbReference>
<accession>A0ABR9DBF9</accession>
<feature type="transmembrane region" description="Helical" evidence="1">
    <location>
        <begin position="12"/>
        <end position="36"/>
    </location>
</feature>
<evidence type="ECO:0000259" key="3">
    <source>
        <dbReference type="PROSITE" id="PS50885"/>
    </source>
</evidence>
<dbReference type="Pfam" id="PF00563">
    <property type="entry name" value="EAL"/>
    <property type="match status" value="1"/>
</dbReference>
<dbReference type="InterPro" id="IPR043128">
    <property type="entry name" value="Rev_trsase/Diguanyl_cyclase"/>
</dbReference>
<dbReference type="SUPFAM" id="SSF55781">
    <property type="entry name" value="GAF domain-like"/>
    <property type="match status" value="1"/>
</dbReference>
<feature type="domain" description="HAMP" evidence="3">
    <location>
        <begin position="297"/>
        <end position="349"/>
    </location>
</feature>
<evidence type="ECO:0000256" key="1">
    <source>
        <dbReference type="SAM" id="Phobius"/>
    </source>
</evidence>
<keyword evidence="1" id="KW-0812">Transmembrane</keyword>
<dbReference type="Gene3D" id="3.20.20.450">
    <property type="entry name" value="EAL domain"/>
    <property type="match status" value="1"/>
</dbReference>
<sequence length="959" mass="105465">MGNRLSFSGSKVARRILFSFVLAALIPIVILGVLSFQQVKQQLQEQTAKALQRGCKDYAYGLVSRLLFAESSLRLAALKIHKSSNSDKPVALAGEQWLQGQFTGLAVLRADGQPSTLSRDNTAIPTLTPEELAQIVIGKTLIKPVSGQRLEDNRLWMAINLVENSPKAGILMAELKPDLLWNSETIDPNNLLWVMAADSIQILFALEQDFDPSPELRAQVAQANSGRFSWQRDGEAYLGAYWKLPVATLFFGPDLIIVQSQPESLAFAAIKQFSAIYPPVILLAALIVVYLSSRLIANYLTPLERLKIGTQRVADGNLECRVDIHSHDEFEELADSFNEMTRRLRSQFDILATMAEIDRHILSALNAEDIIDTALNRLPSILFSDLISIAAVNPDTGIADEIRVRRSGHDTETLAEPVILNQQDVADLRAMQNGVLEIANDDEQMSEYLQVLGVSGAWRYLLVPVHVSGALASLICLGYQAPKQIPPESRNAAINFGDRIAVALSNAAWEEKLYQHAHYDSLTGLPNRLVLHDRLGQEIARARRDDAQLAVFFMDLDRFKNVNDSLGHSAGDELLRQAARIFLNCVRATDLVVRLGGDEFVIVIGELHTQHNPAAFVSAVAEKVLAALKQPVTVAGLPMTVTTSVGIALFPDDADNVPDLLKNADAAMYHAKSEGRANFRFYSPELNAAALENIKLEQELRGAIGRNELLVFYQPKVDWDGRIVGAEALIRWRHTELGMISPAKFISLAEQTSLIVEISDWVLEQTCLWVNACHAQGLGPLRISVNLSAVDFKHPELVEKIAAVLSKTGTDPKFIELELTESVAIGNIKTCIERMHHLKALGLTLSMDDFGTGFSSLSYLKELPLDVLKIDQSFVRQLENDDSSAAIVRAILALADGLGMETIAEGVETAAQLELLKQHHCGLFQGYLFSRPVPTDEFLSLLQADAAKRGAELPAVSSN</sequence>
<dbReference type="Pfam" id="PF00672">
    <property type="entry name" value="HAMP"/>
    <property type="match status" value="1"/>
</dbReference>
<dbReference type="SUPFAM" id="SSF55073">
    <property type="entry name" value="Nucleotide cyclase"/>
    <property type="match status" value="1"/>
</dbReference>
<comment type="caution">
    <text evidence="5">The sequence shown here is derived from an EMBL/GenBank/DDBJ whole genome shotgun (WGS) entry which is preliminary data.</text>
</comment>
<keyword evidence="1" id="KW-0472">Membrane</keyword>
<dbReference type="Pfam" id="PF00990">
    <property type="entry name" value="GGDEF"/>
    <property type="match status" value="1"/>
</dbReference>
<dbReference type="EMBL" id="JACXST010000001">
    <property type="protein sequence ID" value="MBD9360447.1"/>
    <property type="molecule type" value="Genomic_DNA"/>
</dbReference>
<dbReference type="PROSITE" id="PS50887">
    <property type="entry name" value="GGDEF"/>
    <property type="match status" value="1"/>
</dbReference>
<feature type="domain" description="EAL" evidence="2">
    <location>
        <begin position="693"/>
        <end position="946"/>
    </location>
</feature>
<evidence type="ECO:0000259" key="4">
    <source>
        <dbReference type="PROSITE" id="PS50887"/>
    </source>
</evidence>
<dbReference type="PROSITE" id="PS50883">
    <property type="entry name" value="EAL"/>
    <property type="match status" value="1"/>
</dbReference>
<name>A0ABR9DBF9_9GAMM</name>
<gene>
    <name evidence="5" type="ORF">EBB_07840</name>
</gene>
<keyword evidence="1" id="KW-1133">Transmembrane helix</keyword>
<protein>
    <submittedName>
        <fullName evidence="5">EAL domain-containing protein</fullName>
    </submittedName>
</protein>
<dbReference type="InterPro" id="IPR001633">
    <property type="entry name" value="EAL_dom"/>
</dbReference>
<dbReference type="NCBIfam" id="TIGR00254">
    <property type="entry name" value="GGDEF"/>
    <property type="match status" value="1"/>
</dbReference>
<dbReference type="PROSITE" id="PS50885">
    <property type="entry name" value="HAMP"/>
    <property type="match status" value="1"/>
</dbReference>
<evidence type="ECO:0000313" key="5">
    <source>
        <dbReference type="EMBL" id="MBD9360447.1"/>
    </source>
</evidence>
<dbReference type="Gene3D" id="3.30.450.40">
    <property type="match status" value="1"/>
</dbReference>
<dbReference type="InterPro" id="IPR003660">
    <property type="entry name" value="HAMP_dom"/>
</dbReference>
<dbReference type="InterPro" id="IPR029016">
    <property type="entry name" value="GAF-like_dom_sf"/>
</dbReference>
<dbReference type="CDD" id="cd01948">
    <property type="entry name" value="EAL"/>
    <property type="match status" value="1"/>
</dbReference>